<dbReference type="GeneID" id="77729156"/>
<dbReference type="AlphaFoldDB" id="A0AA38H3T5"/>
<proteinExistence type="predicted"/>
<feature type="transmembrane region" description="Helical" evidence="2">
    <location>
        <begin position="121"/>
        <end position="142"/>
    </location>
</feature>
<keyword evidence="4" id="KW-1185">Reference proteome</keyword>
<organism evidence="3 4">
    <name type="scientific">Dioszegia hungarica</name>
    <dbReference type="NCBI Taxonomy" id="4972"/>
    <lineage>
        <taxon>Eukaryota</taxon>
        <taxon>Fungi</taxon>
        <taxon>Dikarya</taxon>
        <taxon>Basidiomycota</taxon>
        <taxon>Agaricomycotina</taxon>
        <taxon>Tremellomycetes</taxon>
        <taxon>Tremellales</taxon>
        <taxon>Bulleribasidiaceae</taxon>
        <taxon>Dioszegia</taxon>
    </lineage>
</organism>
<feature type="compositionally biased region" description="Pro residues" evidence="1">
    <location>
        <begin position="14"/>
        <end position="27"/>
    </location>
</feature>
<keyword evidence="2" id="KW-1133">Transmembrane helix</keyword>
<feature type="region of interest" description="Disordered" evidence="1">
    <location>
        <begin position="238"/>
        <end position="394"/>
    </location>
</feature>
<feature type="compositionally biased region" description="Basic and acidic residues" evidence="1">
    <location>
        <begin position="326"/>
        <end position="335"/>
    </location>
</feature>
<keyword evidence="2" id="KW-0812">Transmembrane</keyword>
<evidence type="ECO:0000313" key="4">
    <source>
        <dbReference type="Proteomes" id="UP001164286"/>
    </source>
</evidence>
<dbReference type="RefSeq" id="XP_052943263.1">
    <property type="nucleotide sequence ID" value="XM_053089951.1"/>
</dbReference>
<accession>A0AA38H3T5</accession>
<gene>
    <name evidence="3" type="ORF">MKK02DRAFT_38139</name>
</gene>
<protein>
    <submittedName>
        <fullName evidence="3">Uncharacterized protein</fullName>
    </submittedName>
</protein>
<comment type="caution">
    <text evidence="3">The sequence shown here is derived from an EMBL/GenBank/DDBJ whole genome shotgun (WGS) entry which is preliminary data.</text>
</comment>
<feature type="compositionally biased region" description="Gly residues" evidence="1">
    <location>
        <begin position="382"/>
        <end position="394"/>
    </location>
</feature>
<keyword evidence="2" id="KW-0472">Membrane</keyword>
<feature type="compositionally biased region" description="Pro residues" evidence="1">
    <location>
        <begin position="264"/>
        <end position="273"/>
    </location>
</feature>
<dbReference type="Proteomes" id="UP001164286">
    <property type="component" value="Unassembled WGS sequence"/>
</dbReference>
<dbReference type="EMBL" id="JAKWFO010000008">
    <property type="protein sequence ID" value="KAI9633486.1"/>
    <property type="molecule type" value="Genomic_DNA"/>
</dbReference>
<evidence type="ECO:0000256" key="1">
    <source>
        <dbReference type="SAM" id="MobiDB-lite"/>
    </source>
</evidence>
<reference evidence="3" key="1">
    <citation type="journal article" date="2022" name="G3 (Bethesda)">
        <title>High quality genome of the basidiomycete yeast Dioszegia hungarica PDD-24b-2 isolated from cloud water.</title>
        <authorList>
            <person name="Jarrige D."/>
            <person name="Haridas S."/>
            <person name="Bleykasten-Grosshans C."/>
            <person name="Joly M."/>
            <person name="Nadalig T."/>
            <person name="Sancelme M."/>
            <person name="Vuilleumier S."/>
            <person name="Grigoriev I.V."/>
            <person name="Amato P."/>
            <person name="Bringel F."/>
        </authorList>
    </citation>
    <scope>NUCLEOTIDE SEQUENCE</scope>
    <source>
        <strain evidence="3">PDD-24b-2</strain>
    </source>
</reference>
<feature type="region of interest" description="Disordered" evidence="1">
    <location>
        <begin position="1"/>
        <end position="32"/>
    </location>
</feature>
<sequence>MTTEQPPTFAAATAPPPPPPPPAPPLGPAFESSGPPPRYAAVVKKVYPYSLRPIVIFVSILGAIWGIAMGVECIRDRADSNSSDRQKMMALAQGILYFVIALIEVAFIVIAFMHNLSVGRLIIVLAPLGVILTLGAQILNVVRHFILKSDLIAQCAANTFGATYQNSSGVEQKITGDQARNICTTAWDRGTWTVIAWLIVSVILAAIFASLTLAFYRQLLDPSSVRTRQRGNAVETYALQPNDPYAHNPPPPLHNQGQQAWMVPPYPGPPGPQMQPGYEKGDYQPSAEWASYGVDGSPQRPSSRTGGAGYQRPLSASGFGGAGSRAQDEAWERAEASGPTAHLTGGRRSPRLDVESGYVVKNTEEDEAWERARTEGVTAHLTGGGSRPNGGRLV</sequence>
<feature type="transmembrane region" description="Helical" evidence="2">
    <location>
        <begin position="95"/>
        <end position="115"/>
    </location>
</feature>
<feature type="compositionally biased region" description="Low complexity" evidence="1">
    <location>
        <begin position="1"/>
        <end position="13"/>
    </location>
</feature>
<evidence type="ECO:0000256" key="2">
    <source>
        <dbReference type="SAM" id="Phobius"/>
    </source>
</evidence>
<name>A0AA38H3T5_9TREE</name>
<feature type="transmembrane region" description="Helical" evidence="2">
    <location>
        <begin position="194"/>
        <end position="216"/>
    </location>
</feature>
<feature type="transmembrane region" description="Helical" evidence="2">
    <location>
        <begin position="54"/>
        <end position="74"/>
    </location>
</feature>
<evidence type="ECO:0000313" key="3">
    <source>
        <dbReference type="EMBL" id="KAI9633486.1"/>
    </source>
</evidence>